<dbReference type="PANTHER" id="PTHR32194">
    <property type="entry name" value="METALLOPROTEASE TLDD"/>
    <property type="match status" value="1"/>
</dbReference>
<dbReference type="InterPro" id="IPR000243">
    <property type="entry name" value="Pept_T1A_subB"/>
</dbReference>
<organism evidence="10 11">
    <name type="scientific">Strigomonas culicis</name>
    <dbReference type="NCBI Taxonomy" id="28005"/>
    <lineage>
        <taxon>Eukaryota</taxon>
        <taxon>Discoba</taxon>
        <taxon>Euglenozoa</taxon>
        <taxon>Kinetoplastea</taxon>
        <taxon>Metakinetoplastina</taxon>
        <taxon>Trypanosomatida</taxon>
        <taxon>Trypanosomatidae</taxon>
        <taxon>Strigomonadinae</taxon>
        <taxon>Strigomonas</taxon>
    </lineage>
</organism>
<comment type="subunit">
    <text evidence="9">Component of the proteasome complex.</text>
</comment>
<dbReference type="Pfam" id="PF00227">
    <property type="entry name" value="Proteasome"/>
    <property type="match status" value="1"/>
</dbReference>
<evidence type="ECO:0000256" key="5">
    <source>
        <dbReference type="ARBA" id="ARBA00022801"/>
    </source>
</evidence>
<evidence type="ECO:0000313" key="10">
    <source>
        <dbReference type="EMBL" id="EPY35086.1"/>
    </source>
</evidence>
<dbReference type="SUPFAM" id="SSF56235">
    <property type="entry name" value="N-terminal nucleophile aminohydrolases (Ntn hydrolases)"/>
    <property type="match status" value="1"/>
</dbReference>
<dbReference type="Gene3D" id="3.60.20.10">
    <property type="entry name" value="Glutamine Phosphoribosylpyrophosphate, subunit 1, domain 1"/>
    <property type="match status" value="1"/>
</dbReference>
<evidence type="ECO:0000256" key="9">
    <source>
        <dbReference type="RuleBase" id="RU004203"/>
    </source>
</evidence>
<keyword evidence="7 9" id="KW-0539">Nucleus</keyword>
<keyword evidence="3" id="KW-0645">Protease</keyword>
<proteinExistence type="inferred from homology"/>
<reference evidence="10 11" key="1">
    <citation type="journal article" date="2013" name="PLoS ONE">
        <title>Predicting the Proteins of Angomonas deanei, Strigomonas culicis and Their Respective Endosymbionts Reveals New Aspects of the Trypanosomatidae Family.</title>
        <authorList>
            <person name="Motta M.C."/>
            <person name="Martins A.C."/>
            <person name="de Souza S.S."/>
            <person name="Catta-Preta C.M."/>
            <person name="Silva R."/>
            <person name="Klein C.C."/>
            <person name="de Almeida L.G."/>
            <person name="de Lima Cunha O."/>
            <person name="Ciapina L.P."/>
            <person name="Brocchi M."/>
            <person name="Colabardini A.C."/>
            <person name="de Araujo Lima B."/>
            <person name="Machado C.R."/>
            <person name="de Almeida Soares C.M."/>
            <person name="Probst C.M."/>
            <person name="de Menezes C.B."/>
            <person name="Thompson C.E."/>
            <person name="Bartholomeu D.C."/>
            <person name="Gradia D.F."/>
            <person name="Pavoni D.P."/>
            <person name="Grisard E.C."/>
            <person name="Fantinatti-Garboggini F."/>
            <person name="Marchini F.K."/>
            <person name="Rodrigues-Luiz G.F."/>
            <person name="Wagner G."/>
            <person name="Goldman G.H."/>
            <person name="Fietto J.L."/>
            <person name="Elias M.C."/>
            <person name="Goldman M.H."/>
            <person name="Sagot M.F."/>
            <person name="Pereira M."/>
            <person name="Stoco P.H."/>
            <person name="de Mendonca-Neto R.P."/>
            <person name="Teixeira S.M."/>
            <person name="Maciel T.E."/>
            <person name="de Oliveira Mendes T.A."/>
            <person name="Urmenyi T.P."/>
            <person name="de Souza W."/>
            <person name="Schenkman S."/>
            <person name="de Vasconcelos A.T."/>
        </authorList>
    </citation>
    <scope>NUCLEOTIDE SEQUENCE [LARGE SCALE GENOMIC DNA]</scope>
</reference>
<evidence type="ECO:0000256" key="6">
    <source>
        <dbReference type="ARBA" id="ARBA00022942"/>
    </source>
</evidence>
<evidence type="ECO:0000256" key="2">
    <source>
        <dbReference type="ARBA" id="ARBA00022490"/>
    </source>
</evidence>
<comment type="function">
    <text evidence="9">Component of the proteasome, a multicatalytic proteinase complex which is characterized by its ability to cleave peptides with Arg, Phe, Tyr, Leu, and Glu adjacent to the leaving group at neutral or slightly basic pH. The proteasome has an ATP-dependent proteolytic activity.</text>
</comment>
<gene>
    <name evidence="10" type="ORF">STCU_01257</name>
</gene>
<dbReference type="EMBL" id="ATMH01001257">
    <property type="protein sequence ID" value="EPY35086.1"/>
    <property type="molecule type" value="Genomic_DNA"/>
</dbReference>
<dbReference type="GO" id="GO:0005634">
    <property type="term" value="C:nucleus"/>
    <property type="evidence" value="ECO:0007669"/>
    <property type="project" value="UniProtKB-SubCell"/>
</dbReference>
<dbReference type="CDD" id="cd03763">
    <property type="entry name" value="proteasome_beta_type_7"/>
    <property type="match status" value="1"/>
</dbReference>
<sequence length="256" mass="27782">MSGSGFSFENVQRNLNLEKDGFKLPRTLKTGTTIVGVVFKDGVVLGADTRATEGNIVADKRCRKIHYMAPNMMCCGAGTAADTEAVTNMISSELALHRLETGKQSRVSEALTLLKRHLYRYQGHVSAALVLGGVDIGGPYLATIAPHGSTDRLPYVTMGSGSIAAMAAMETGYKDNMTVEEAKALVASSIRKGIFNDPYSGTQVDVCVITKNKTELIIGFDKPNERTYPRQNIQLPPGTTKVLREEIRQLVDIEEV</sequence>
<dbReference type="GO" id="GO:0051603">
    <property type="term" value="P:proteolysis involved in protein catabolic process"/>
    <property type="evidence" value="ECO:0007669"/>
    <property type="project" value="InterPro"/>
</dbReference>
<feature type="active site" description="Nucleophile" evidence="8">
    <location>
        <position position="32"/>
    </location>
</feature>
<evidence type="ECO:0000313" key="11">
    <source>
        <dbReference type="Proteomes" id="UP000015354"/>
    </source>
</evidence>
<keyword evidence="2 9" id="KW-0963">Cytoplasm</keyword>
<comment type="catalytic activity">
    <reaction evidence="1">
        <text>Cleavage of peptide bonds with very broad specificity.</text>
        <dbReference type="EC" id="3.4.25.1"/>
    </reaction>
</comment>
<dbReference type="OrthoDB" id="429533at2759"/>
<keyword evidence="11" id="KW-1185">Reference proteome</keyword>
<dbReference type="InterPro" id="IPR029055">
    <property type="entry name" value="Ntn_hydrolases_N"/>
</dbReference>
<accession>S9W784</accession>
<dbReference type="InterPro" id="IPR023333">
    <property type="entry name" value="Proteasome_suB-type"/>
</dbReference>
<comment type="similarity">
    <text evidence="9">Belongs to the peptidase T1B family.</text>
</comment>
<comment type="subcellular location">
    <subcellularLocation>
        <location evidence="9">Cytoplasm</location>
    </subcellularLocation>
    <subcellularLocation>
        <location evidence="9">Nucleus</location>
    </subcellularLocation>
</comment>
<dbReference type="InterPro" id="IPR016050">
    <property type="entry name" value="Proteasome_bsu_CS"/>
</dbReference>
<keyword evidence="4" id="KW-0888">Threonine protease</keyword>
<dbReference type="Proteomes" id="UP000015354">
    <property type="component" value="Unassembled WGS sequence"/>
</dbReference>
<dbReference type="GO" id="GO:0005839">
    <property type="term" value="C:proteasome core complex"/>
    <property type="evidence" value="ECO:0007669"/>
    <property type="project" value="InterPro"/>
</dbReference>
<dbReference type="GO" id="GO:0004298">
    <property type="term" value="F:threonine-type endopeptidase activity"/>
    <property type="evidence" value="ECO:0007669"/>
    <property type="project" value="UniProtKB-KW"/>
</dbReference>
<evidence type="ECO:0000256" key="3">
    <source>
        <dbReference type="ARBA" id="ARBA00022670"/>
    </source>
</evidence>
<dbReference type="PRINTS" id="PR00141">
    <property type="entry name" value="PROTEASOME"/>
</dbReference>
<evidence type="ECO:0000256" key="8">
    <source>
        <dbReference type="PIRSR" id="PIRSR600243-1"/>
    </source>
</evidence>
<dbReference type="InterPro" id="IPR001353">
    <property type="entry name" value="Proteasome_sua/b"/>
</dbReference>
<protein>
    <recommendedName>
        <fullName evidence="9">Proteasome subunit beta</fullName>
    </recommendedName>
</protein>
<name>S9W784_9TRYP</name>
<keyword evidence="6 9" id="KW-0647">Proteasome</keyword>
<keyword evidence="5" id="KW-0378">Hydrolase</keyword>
<dbReference type="PROSITE" id="PS51476">
    <property type="entry name" value="PROTEASOME_BETA_2"/>
    <property type="match status" value="1"/>
</dbReference>
<dbReference type="FunFam" id="3.60.20.10:FF:000005">
    <property type="entry name" value="Proteasome subunit beta type-2"/>
    <property type="match status" value="1"/>
</dbReference>
<comment type="caution">
    <text evidence="10">The sequence shown here is derived from an EMBL/GenBank/DDBJ whole genome shotgun (WGS) entry which is preliminary data.</text>
</comment>
<evidence type="ECO:0000256" key="7">
    <source>
        <dbReference type="ARBA" id="ARBA00023242"/>
    </source>
</evidence>
<dbReference type="PROSITE" id="PS00854">
    <property type="entry name" value="PROTEASOME_BETA_1"/>
    <property type="match status" value="1"/>
</dbReference>
<dbReference type="PANTHER" id="PTHR32194:SF4">
    <property type="entry name" value="PROTEASOME SUBUNIT BETA TYPE-7"/>
    <property type="match status" value="1"/>
</dbReference>
<evidence type="ECO:0000256" key="1">
    <source>
        <dbReference type="ARBA" id="ARBA00001198"/>
    </source>
</evidence>
<dbReference type="AlphaFoldDB" id="S9W784"/>
<evidence type="ECO:0000256" key="4">
    <source>
        <dbReference type="ARBA" id="ARBA00022698"/>
    </source>
</evidence>
<dbReference type="GO" id="GO:0005737">
    <property type="term" value="C:cytoplasm"/>
    <property type="evidence" value="ECO:0007669"/>
    <property type="project" value="UniProtKB-SubCell"/>
</dbReference>